<evidence type="ECO:0000313" key="2">
    <source>
        <dbReference type="Proteomes" id="UP000182259"/>
    </source>
</evidence>
<dbReference type="EMBL" id="LT635765">
    <property type="protein sequence ID" value="SGZ51443.1"/>
    <property type="molecule type" value="Genomic_DNA"/>
</dbReference>
<protein>
    <submittedName>
        <fullName evidence="1">CIC11C00000001267</fullName>
    </submittedName>
</protein>
<dbReference type="Proteomes" id="UP000182259">
    <property type="component" value="Chromosome II"/>
</dbReference>
<dbReference type="CDD" id="cd20557">
    <property type="entry name" value="CYCLIN_ScPCL1-like"/>
    <property type="match status" value="1"/>
</dbReference>
<name>A0A1L0BJV8_9ASCO</name>
<reference evidence="1 2" key="1">
    <citation type="submission" date="2016-10" db="EMBL/GenBank/DDBJ databases">
        <authorList>
            <person name="de Groot N.N."/>
        </authorList>
    </citation>
    <scope>NUCLEOTIDE SEQUENCE [LARGE SCALE GENOMIC DNA]</scope>
    <source>
        <strain evidence="1 2">PYCC 4715</strain>
    </source>
</reference>
<sequence>MIVDTFLECCLRLLHTNHSNSDRIEELAKVISTLELLTANLAVALIFLHKYQSNSVNSLDINDCDSMAYYGIVAALVLANKFINDQSYTLKTWHNILSKFLLFQAPLSMLNQLEMNFLAGLDYMLNTKHEPLMWTELDGLNAIETAQLRLAVDPSCPSPISAGSMLSGPVCPAPVCPAPTYPTVSSIIPTVMTPIPMGASCAPIPFGALQLPSHFELQLSNLAESVASARLSVQGSLRGSVYGIHGVNPPLREATDLTYLSHNSTPMFAPVTPLSHLFAIAALPTPFTQVGATPYKWEKPCKRRKMWNEPPTLAYLTN</sequence>
<dbReference type="AlphaFoldDB" id="A0A1L0BJV8"/>
<evidence type="ECO:0000313" key="1">
    <source>
        <dbReference type="EMBL" id="SGZ51443.1"/>
    </source>
</evidence>
<proteinExistence type="predicted"/>
<gene>
    <name evidence="1" type="ORF">SAMEA4029009_CIC11G00000001267</name>
</gene>
<dbReference type="Gene3D" id="1.10.472.10">
    <property type="entry name" value="Cyclin-like"/>
    <property type="match status" value="1"/>
</dbReference>
<accession>A0A1L0BJV8</accession>
<organism evidence="1 2">
    <name type="scientific">Sungouiella intermedia</name>
    <dbReference type="NCBI Taxonomy" id="45354"/>
    <lineage>
        <taxon>Eukaryota</taxon>
        <taxon>Fungi</taxon>
        <taxon>Dikarya</taxon>
        <taxon>Ascomycota</taxon>
        <taxon>Saccharomycotina</taxon>
        <taxon>Pichiomycetes</taxon>
        <taxon>Metschnikowiaceae</taxon>
        <taxon>Sungouiella</taxon>
    </lineage>
</organism>